<feature type="domain" description="TIR" evidence="20">
    <location>
        <begin position="714"/>
        <end position="859"/>
    </location>
</feature>
<dbReference type="Pfam" id="PF13855">
    <property type="entry name" value="LRR_8"/>
    <property type="match status" value="3"/>
</dbReference>
<dbReference type="CTD" id="7100"/>
<dbReference type="AlphaFoldDB" id="A0A8D2LJU9"/>
<evidence type="ECO:0000256" key="10">
    <source>
        <dbReference type="ARBA" id="ARBA00022989"/>
    </source>
</evidence>
<evidence type="ECO:0000256" key="19">
    <source>
        <dbReference type="SAM" id="Phobius"/>
    </source>
</evidence>
<evidence type="ECO:0000256" key="15">
    <source>
        <dbReference type="ARBA" id="ARBA00023198"/>
    </source>
</evidence>
<evidence type="ECO:0000256" key="9">
    <source>
        <dbReference type="ARBA" id="ARBA00022859"/>
    </source>
</evidence>
<dbReference type="GO" id="GO:0004888">
    <property type="term" value="F:transmembrane signaling receptor activity"/>
    <property type="evidence" value="ECO:0007669"/>
    <property type="project" value="InterPro"/>
</dbReference>
<dbReference type="InterPro" id="IPR000157">
    <property type="entry name" value="TIR_dom"/>
</dbReference>
<feature type="transmembrane region" description="Helical" evidence="19">
    <location>
        <begin position="665"/>
        <end position="686"/>
    </location>
</feature>
<dbReference type="SUPFAM" id="SSF52058">
    <property type="entry name" value="L domain-like"/>
    <property type="match status" value="2"/>
</dbReference>
<keyword evidence="11 19" id="KW-0472">Membrane</keyword>
<evidence type="ECO:0000256" key="11">
    <source>
        <dbReference type="ARBA" id="ARBA00023136"/>
    </source>
</evidence>
<evidence type="ECO:0000256" key="14">
    <source>
        <dbReference type="ARBA" id="ARBA00023180"/>
    </source>
</evidence>
<evidence type="ECO:0000313" key="21">
    <source>
        <dbReference type="Ensembl" id="ENSVKKP00000023522.1"/>
    </source>
</evidence>
<dbReference type="GeneID" id="123024573"/>
<dbReference type="FunFam" id="3.40.50.10140:FF:000001">
    <property type="entry name" value="Toll-like receptor 2"/>
    <property type="match status" value="1"/>
</dbReference>
<keyword evidence="5" id="KW-0433">Leucine-rich repeat</keyword>
<dbReference type="KEGG" id="vko:123024573"/>
<dbReference type="PIRSF" id="PIRSF037595">
    <property type="entry name" value="Toll-like_receptor"/>
    <property type="match status" value="1"/>
</dbReference>
<evidence type="ECO:0000256" key="5">
    <source>
        <dbReference type="ARBA" id="ARBA00022614"/>
    </source>
</evidence>
<evidence type="ECO:0000256" key="18">
    <source>
        <dbReference type="ARBA" id="ARBA00072833"/>
    </source>
</evidence>
<evidence type="ECO:0000256" key="4">
    <source>
        <dbReference type="ARBA" id="ARBA00022588"/>
    </source>
</evidence>
<evidence type="ECO:0000256" key="12">
    <source>
        <dbReference type="ARBA" id="ARBA00023157"/>
    </source>
</evidence>
<dbReference type="InterPro" id="IPR003591">
    <property type="entry name" value="Leu-rich_rpt_typical-subtyp"/>
</dbReference>
<dbReference type="GO" id="GO:0006954">
    <property type="term" value="P:inflammatory response"/>
    <property type="evidence" value="ECO:0007669"/>
    <property type="project" value="UniProtKB-KW"/>
</dbReference>
<comment type="similarity">
    <text evidence="2">Belongs to the Toll-like receptor family.</text>
</comment>
<dbReference type="OMA" id="SYAQSRC"/>
<dbReference type="InterPro" id="IPR035897">
    <property type="entry name" value="Toll_tir_struct_dom_sf"/>
</dbReference>
<keyword evidence="13" id="KW-0675">Receptor</keyword>
<dbReference type="InterPro" id="IPR017241">
    <property type="entry name" value="Toll-like_receptor"/>
</dbReference>
<keyword evidence="4" id="KW-0399">Innate immunity</keyword>
<dbReference type="OrthoDB" id="6160824at2759"/>
<gene>
    <name evidence="21" type="primary">TLR5</name>
</gene>
<dbReference type="PROSITE" id="PS50104">
    <property type="entry name" value="TIR"/>
    <property type="match status" value="1"/>
</dbReference>
<comment type="function">
    <text evidence="16">Pattern recognition receptor (PRR) located on the cell surface that participates in the activation of innate immunity and inflammatory response. Recognizes small molecular motifs named pathogen-associated molecular pattern (PAMPs) expressed by pathogens and microbe-associated molecular patterns (MAMPs) usually expressed by resident microbiota. Upon ligand binding such as bacterial flagellins, recruits intracellular adapter proteins MYD88 and TRIF leading to NF-kappa-B activation, cytokine secretion and induction of the inflammatory response. Plays thereby an important role in the relationship between the intestinal epithelium and enteric microbes and contributes to the gut microbiota composition throughout life.</text>
</comment>
<dbReference type="PROSITE" id="PS51257">
    <property type="entry name" value="PROKAR_LIPOPROTEIN"/>
    <property type="match status" value="1"/>
</dbReference>
<evidence type="ECO:0000256" key="7">
    <source>
        <dbReference type="ARBA" id="ARBA00022729"/>
    </source>
</evidence>
<sequence>MNYRAVFSLPGPPQDKSAMFHHHLIFLIGMVFACREMHAIPRCSMEDRNVNYDHCNFTRVPFVPETVVILSLNFNYIREVNAASFPLRERLMILSLGSQLAPPVIIRREAFRNVSNLIQLDLGDNKMIVLDQGAFVGLVKLHNLFLYLNGFNESILEENYFQDLVSLECLDLQYNQITRLHPHPLFYSMKALEILKLKLNPIKTICEGDLDSLQGKRFSLLDLNSNHLYREPSMDWASCGNPFKNIHIGTLDVGRNGWNVPTTQQFSAAIQGTPLQHLKVSSSSIGISFGYNNLQDPDNNTFVGLRKSGLLILDISHSNIFSLNPYVYQYLSDLLLLDLNANSINRIRKEAFFGLQNLQYLNLSYNLLGELRDYTFKGLPNVVTIDLEHNHIGVIQEGTFKYLPRLQTLNLRDNALVVIRSLPNLASILLGDNRLQSRGTNRISAINATDIDLEENKLEDLGNLYELLHIPEVQRIFLKNNRFSYCYKRNNVAENNTLIYLDLGGNILRLVWESNACLDVFKALSKLQVLHLNNNYLRSLPEGIFIGLVSLIRLNLASNQLSYISHTAFPPSLRNLDLSANHLLYPDPQVFATLDYLDLTYNQFYCDCLLSSLLMWLNETNVTLAGSPNDMFCFGPPGFTGAPLQTLNVDGCNEEKLWESLRLSLFIFTCVALMVFLELVIIFTHFRGTCFIWYKTVTRVFLNELEHKLDKEKYRYDAYLCYSSKDFEWVQNSLIKHLDSQYCEKNMFALCFEERDFLPGEDHISNIRDAIWNCRKTICIVTKHFLKDGWCVEAFNFAQSRYFCELKDVLIMVVAGSLSQYQLRKYKPIRAFLQRGQYLRWPEDHQDMEWFLNVLSHKIVKDKEVKKKQEDLELETVKVS</sequence>
<evidence type="ECO:0000256" key="8">
    <source>
        <dbReference type="ARBA" id="ARBA00022737"/>
    </source>
</evidence>
<keyword evidence="22" id="KW-1185">Reference proteome</keyword>
<dbReference type="FunFam" id="3.80.10.10:FF:000365">
    <property type="entry name" value="Toll-like receptor 5"/>
    <property type="match status" value="1"/>
</dbReference>
<evidence type="ECO:0000313" key="22">
    <source>
        <dbReference type="Proteomes" id="UP000694545"/>
    </source>
</evidence>
<dbReference type="Pfam" id="PF01582">
    <property type="entry name" value="TIR"/>
    <property type="match status" value="1"/>
</dbReference>
<evidence type="ECO:0000256" key="2">
    <source>
        <dbReference type="ARBA" id="ARBA00009634"/>
    </source>
</evidence>
<evidence type="ECO:0000256" key="3">
    <source>
        <dbReference type="ARBA" id="ARBA00022553"/>
    </source>
</evidence>
<dbReference type="GO" id="GO:0002224">
    <property type="term" value="P:toll-like receptor signaling pathway"/>
    <property type="evidence" value="ECO:0007669"/>
    <property type="project" value="InterPro"/>
</dbReference>
<dbReference type="Proteomes" id="UP000694545">
    <property type="component" value="Unplaced"/>
</dbReference>
<name>A0A8D2LJU9_VARKO</name>
<organism evidence="21 22">
    <name type="scientific">Varanus komodoensis</name>
    <name type="common">Komodo dragon</name>
    <dbReference type="NCBI Taxonomy" id="61221"/>
    <lineage>
        <taxon>Eukaryota</taxon>
        <taxon>Metazoa</taxon>
        <taxon>Chordata</taxon>
        <taxon>Craniata</taxon>
        <taxon>Vertebrata</taxon>
        <taxon>Euteleostomi</taxon>
        <taxon>Lepidosauria</taxon>
        <taxon>Squamata</taxon>
        <taxon>Bifurcata</taxon>
        <taxon>Unidentata</taxon>
        <taxon>Episquamata</taxon>
        <taxon>Toxicofera</taxon>
        <taxon>Anguimorpha</taxon>
        <taxon>Paleoanguimorpha</taxon>
        <taxon>Varanoidea</taxon>
        <taxon>Varanidae</taxon>
        <taxon>Varanus</taxon>
    </lineage>
</organism>
<keyword evidence="14" id="KW-0325">Glycoprotein</keyword>
<evidence type="ECO:0000256" key="16">
    <source>
        <dbReference type="ARBA" id="ARBA00057507"/>
    </source>
</evidence>
<keyword evidence="8" id="KW-0677">Repeat</keyword>
<dbReference type="PROSITE" id="PS51450">
    <property type="entry name" value="LRR"/>
    <property type="match status" value="4"/>
</dbReference>
<reference evidence="21" key="2">
    <citation type="submission" date="2025-09" db="UniProtKB">
        <authorList>
            <consortium name="Ensembl"/>
        </authorList>
    </citation>
    <scope>IDENTIFICATION</scope>
</reference>
<proteinExistence type="inferred from homology"/>
<dbReference type="RefSeq" id="XP_044288435.1">
    <property type="nucleotide sequence ID" value="XM_044432500.1"/>
</dbReference>
<dbReference type="SUPFAM" id="SSF52200">
    <property type="entry name" value="Toll/Interleukin receptor TIR domain"/>
    <property type="match status" value="1"/>
</dbReference>
<dbReference type="GO" id="GO:0005886">
    <property type="term" value="C:plasma membrane"/>
    <property type="evidence" value="ECO:0007669"/>
    <property type="project" value="TreeGrafter"/>
</dbReference>
<dbReference type="SMART" id="SM00255">
    <property type="entry name" value="TIR"/>
    <property type="match status" value="1"/>
</dbReference>
<evidence type="ECO:0000256" key="6">
    <source>
        <dbReference type="ARBA" id="ARBA00022692"/>
    </source>
</evidence>
<comment type="subunit">
    <text evidence="17">Homodimer. Interacts with MYD88 (via TIR domain). Interacts with TICAM1 (via TIR domain). Interacts with UNC93B1; this interaction is essential for proper TLR5 localization to the plasma membrane.</text>
</comment>
<keyword evidence="10 19" id="KW-1133">Transmembrane helix</keyword>
<accession>A0A8D2LJU9</accession>
<keyword evidence="15" id="KW-0395">Inflammatory response</keyword>
<keyword evidence="3" id="KW-0597">Phosphoprotein</keyword>
<dbReference type="GO" id="GO:0045087">
    <property type="term" value="P:innate immune response"/>
    <property type="evidence" value="ECO:0007669"/>
    <property type="project" value="UniProtKB-KW"/>
</dbReference>
<dbReference type="PANTHER" id="PTHR24365">
    <property type="entry name" value="TOLL-LIKE RECEPTOR"/>
    <property type="match status" value="1"/>
</dbReference>
<evidence type="ECO:0000256" key="13">
    <source>
        <dbReference type="ARBA" id="ARBA00023170"/>
    </source>
</evidence>
<dbReference type="FunFam" id="3.80.10.10:FF:000592">
    <property type="entry name" value="Toll-like receptor 5"/>
    <property type="match status" value="1"/>
</dbReference>
<keyword evidence="7" id="KW-0732">Signal</keyword>
<evidence type="ECO:0000259" key="20">
    <source>
        <dbReference type="PROSITE" id="PS50104"/>
    </source>
</evidence>
<dbReference type="InterPro" id="IPR032675">
    <property type="entry name" value="LRR_dom_sf"/>
</dbReference>
<dbReference type="Gene3D" id="3.80.10.10">
    <property type="entry name" value="Ribonuclease Inhibitor"/>
    <property type="match status" value="3"/>
</dbReference>
<dbReference type="FunFam" id="3.80.10.10:FF:000306">
    <property type="entry name" value="Toll-like receptor 5"/>
    <property type="match status" value="1"/>
</dbReference>
<dbReference type="SMART" id="SM00369">
    <property type="entry name" value="LRR_TYP"/>
    <property type="match status" value="9"/>
</dbReference>
<dbReference type="SMART" id="SM00082">
    <property type="entry name" value="LRRCT"/>
    <property type="match status" value="1"/>
</dbReference>
<dbReference type="Gene3D" id="3.40.50.10140">
    <property type="entry name" value="Toll/interleukin-1 receptor homology (TIR) domain"/>
    <property type="match status" value="1"/>
</dbReference>
<keyword evidence="12" id="KW-1015">Disulfide bond</keyword>
<dbReference type="InterPro" id="IPR001611">
    <property type="entry name" value="Leu-rich_rpt"/>
</dbReference>
<evidence type="ECO:0000256" key="17">
    <source>
        <dbReference type="ARBA" id="ARBA00062299"/>
    </source>
</evidence>
<evidence type="ECO:0000256" key="1">
    <source>
        <dbReference type="ARBA" id="ARBA00004479"/>
    </source>
</evidence>
<keyword evidence="6 19" id="KW-0812">Transmembrane</keyword>
<comment type="subcellular location">
    <subcellularLocation>
        <location evidence="1">Membrane</location>
        <topology evidence="1">Single-pass type I membrane protein</topology>
    </subcellularLocation>
</comment>
<dbReference type="Ensembl" id="ENSVKKT00000024104.1">
    <property type="protein sequence ID" value="ENSVKKP00000023522.1"/>
    <property type="gene ID" value="ENSVKKG00000015569.1"/>
</dbReference>
<keyword evidence="9" id="KW-0391">Immunity</keyword>
<reference evidence="21" key="1">
    <citation type="submission" date="2025-08" db="UniProtKB">
        <authorList>
            <consortium name="Ensembl"/>
        </authorList>
    </citation>
    <scope>IDENTIFICATION</scope>
</reference>
<dbReference type="PANTHER" id="PTHR24365:SF525">
    <property type="entry name" value="TOLL-LIKE RECEPTOR 5"/>
    <property type="match status" value="1"/>
</dbReference>
<dbReference type="InterPro" id="IPR000483">
    <property type="entry name" value="Cys-rich_flank_reg_C"/>
</dbReference>
<protein>
    <recommendedName>
        <fullName evidence="18">Toll-like receptor 5</fullName>
    </recommendedName>
</protein>